<feature type="transmembrane region" description="Helical" evidence="1">
    <location>
        <begin position="221"/>
        <end position="240"/>
    </location>
</feature>
<dbReference type="SUPFAM" id="SSF52799">
    <property type="entry name" value="(Phosphotyrosine protein) phosphatases II"/>
    <property type="match status" value="1"/>
</dbReference>
<reference evidence="3 4" key="1">
    <citation type="submission" date="2016-10" db="EMBL/GenBank/DDBJ databases">
        <authorList>
            <person name="de Groot N.N."/>
        </authorList>
    </citation>
    <scope>NUCLEOTIDE SEQUENCE [LARGE SCALE GENOMIC DNA]</scope>
    <source>
        <strain evidence="3 4">CGMCC 1.10228</strain>
    </source>
</reference>
<dbReference type="Gene3D" id="3.90.190.10">
    <property type="entry name" value="Protein tyrosine phosphatase superfamily"/>
    <property type="match status" value="1"/>
</dbReference>
<sequence>MVEKITSQPTSIMQRSIQLGWQWILFLIIYYANHYHAESLDVHTSMISTWDQQIRPIGWMILPYMSSGLLFGLAFLRSQSRASLQRLLQQTTLATHSSGLIFFFFPLSYGAVDHANFGVWSPWYDVLHTVDNQYNQMPSLHVMYAIILFTAQLPQTTCSKPLPLKLWRPKTWFVTLMLGVWSGLLIVSTLFTQQHHIIDIISALIFSAAIIWLTRRYTFNSIAFFYVANMLMCLLLAGIFPSLSVLFVYCSLGCLLLSIAYLSRRPRLLGKAQDGGLKHVRRMVIWPYLIGYHLLWRGKVWRRSAAFISVGVHLYLGRHLSAKERAALPQNTRCLDLGAELAAQPSLWLEYQSLPLLDLAPIDARQMLKICRLLELWQQRYPTEDIYVHCTMGISRSVAAILCYARYQGRDDEELAQRIEAKAWPTHVPEHYLAEPTLLAMQGGRCDG</sequence>
<proteinExistence type="predicted"/>
<evidence type="ECO:0000313" key="3">
    <source>
        <dbReference type="EMBL" id="SDG89384.1"/>
    </source>
</evidence>
<feature type="transmembrane region" description="Helical" evidence="1">
    <location>
        <begin position="172"/>
        <end position="191"/>
    </location>
</feature>
<feature type="transmembrane region" description="Helical" evidence="1">
    <location>
        <begin position="20"/>
        <end position="37"/>
    </location>
</feature>
<dbReference type="STRING" id="861298.SAMN04488136_102313"/>
<dbReference type="AlphaFoldDB" id="A0A1G7XYX7"/>
<dbReference type="EMBL" id="FNDD01000002">
    <property type="protein sequence ID" value="SDG77895.1"/>
    <property type="molecule type" value="Genomic_DNA"/>
</dbReference>
<dbReference type="Proteomes" id="UP000198854">
    <property type="component" value="Unassembled WGS sequence"/>
</dbReference>
<evidence type="ECO:0000313" key="4">
    <source>
        <dbReference type="Proteomes" id="UP000198854"/>
    </source>
</evidence>
<dbReference type="RefSeq" id="WP_093269549.1">
    <property type="nucleotide sequence ID" value="NZ_FNDD01000002.1"/>
</dbReference>
<dbReference type="PANTHER" id="PTHR47216:SF4">
    <property type="entry name" value="OS01G0859400 PROTEIN"/>
    <property type="match status" value="1"/>
</dbReference>
<organism evidence="3 4">
    <name type="scientific">Vibrio xiamenensis</name>
    <dbReference type="NCBI Taxonomy" id="861298"/>
    <lineage>
        <taxon>Bacteria</taxon>
        <taxon>Pseudomonadati</taxon>
        <taxon>Pseudomonadota</taxon>
        <taxon>Gammaproteobacteria</taxon>
        <taxon>Vibrionales</taxon>
        <taxon>Vibrionaceae</taxon>
        <taxon>Vibrio</taxon>
    </lineage>
</organism>
<evidence type="ECO:0000256" key="1">
    <source>
        <dbReference type="SAM" id="Phobius"/>
    </source>
</evidence>
<keyword evidence="4" id="KW-1185">Reference proteome</keyword>
<dbReference type="EMBL" id="FNDD01000004">
    <property type="protein sequence ID" value="SDG89384.1"/>
    <property type="molecule type" value="Genomic_DNA"/>
</dbReference>
<protein>
    <recommendedName>
        <fullName evidence="5">PAP2 superfamily protein</fullName>
    </recommendedName>
</protein>
<feature type="transmembrane region" description="Helical" evidence="1">
    <location>
        <begin position="197"/>
        <end position="214"/>
    </location>
</feature>
<accession>A0A1G7XYX7</accession>
<keyword evidence="1" id="KW-0812">Transmembrane</keyword>
<dbReference type="PANTHER" id="PTHR47216">
    <property type="match status" value="1"/>
</dbReference>
<feature type="transmembrane region" description="Helical" evidence="1">
    <location>
        <begin position="88"/>
        <end position="112"/>
    </location>
</feature>
<keyword evidence="1" id="KW-1133">Transmembrane helix</keyword>
<name>A0A1G7XYX7_9VIBR</name>
<dbReference type="OrthoDB" id="256494at2"/>
<keyword evidence="1" id="KW-0472">Membrane</keyword>
<dbReference type="InterPro" id="IPR029021">
    <property type="entry name" value="Prot-tyrosine_phosphatase-like"/>
</dbReference>
<feature type="transmembrane region" description="Helical" evidence="1">
    <location>
        <begin position="246"/>
        <end position="263"/>
    </location>
</feature>
<evidence type="ECO:0000313" key="2">
    <source>
        <dbReference type="EMBL" id="SDG77895.1"/>
    </source>
</evidence>
<evidence type="ECO:0008006" key="5">
    <source>
        <dbReference type="Google" id="ProtNLM"/>
    </source>
</evidence>
<feature type="transmembrane region" description="Helical" evidence="1">
    <location>
        <begin position="57"/>
        <end position="76"/>
    </location>
</feature>
<feature type="transmembrane region" description="Helical" evidence="1">
    <location>
        <begin position="132"/>
        <end position="151"/>
    </location>
</feature>
<gene>
    <name evidence="2" type="ORF">SAMN04488136_102313</name>
    <name evidence="3" type="ORF">SAMN04488136_104117</name>
</gene>